<accession>A0ABS6H0T3</accession>
<sequence length="327" mass="34205">MRAVAGRGGRRRRILAWLVASLLLHGVLALYLALPPRELPDLPPPAIEVVFEGGQPEQPAAEPPQGLAPAPPSAPAPPPPAATPPLPQPQPSPPQPPRPEPPQPAPPQPAAPSPEPPRPQPPRPVPTPPPLSEPLPAEPTPADEAPAEALPTPPPQAPPVPPRPAAAARRAAPALPPGVIWAPDGLSFNAPARPSVPAGRPTARGLDLSIDPRILRGEANADANLQVRGAQVGADWRGAFRRWLDRNMSYPMEALRQGESGTVRVRVVAGPDGQVRSVRLLTPSGSPSLNFGTTFPFSGAQLPAFPPPVDPAGVTIDLTVNYILIRR</sequence>
<keyword evidence="3" id="KW-1133">Transmembrane helix</keyword>
<gene>
    <name evidence="7" type="ORF">JJQ90_01060</name>
</gene>
<dbReference type="NCBIfam" id="TIGR01352">
    <property type="entry name" value="tonB_Cterm"/>
    <property type="match status" value="1"/>
</dbReference>
<feature type="compositionally biased region" description="Pro residues" evidence="5">
    <location>
        <begin position="69"/>
        <end position="139"/>
    </location>
</feature>
<evidence type="ECO:0000256" key="2">
    <source>
        <dbReference type="ARBA" id="ARBA00022692"/>
    </source>
</evidence>
<dbReference type="Proteomes" id="UP000689967">
    <property type="component" value="Unassembled WGS sequence"/>
</dbReference>
<keyword evidence="8" id="KW-1185">Reference proteome</keyword>
<comment type="caution">
    <text evidence="7">The sequence shown here is derived from an EMBL/GenBank/DDBJ whole genome shotgun (WGS) entry which is preliminary data.</text>
</comment>
<dbReference type="RefSeq" id="WP_216872625.1">
    <property type="nucleotide sequence ID" value="NZ_JAERQM010000001.1"/>
</dbReference>
<dbReference type="PROSITE" id="PS52015">
    <property type="entry name" value="TONB_CTD"/>
    <property type="match status" value="1"/>
</dbReference>
<protein>
    <submittedName>
        <fullName evidence="7">TonB family protein</fullName>
    </submittedName>
</protein>
<name>A0ABS6H0T3_9PROT</name>
<evidence type="ECO:0000259" key="6">
    <source>
        <dbReference type="PROSITE" id="PS52015"/>
    </source>
</evidence>
<feature type="compositionally biased region" description="Pro residues" evidence="5">
    <location>
        <begin position="151"/>
        <end position="164"/>
    </location>
</feature>
<dbReference type="Pfam" id="PF03544">
    <property type="entry name" value="TonB_C"/>
    <property type="match status" value="1"/>
</dbReference>
<reference evidence="7 8" key="1">
    <citation type="submission" date="2021-01" db="EMBL/GenBank/DDBJ databases">
        <title>Roseomonas sp. nov, a bacterium isolated from an oil production mixture in Yumen Oilfield.</title>
        <authorList>
            <person name="Wu D."/>
        </authorList>
    </citation>
    <scope>NUCLEOTIDE SEQUENCE [LARGE SCALE GENOMIC DNA]</scope>
    <source>
        <strain evidence="7 8">ROY-5-3</strain>
    </source>
</reference>
<evidence type="ECO:0000256" key="5">
    <source>
        <dbReference type="SAM" id="MobiDB-lite"/>
    </source>
</evidence>
<evidence type="ECO:0000313" key="8">
    <source>
        <dbReference type="Proteomes" id="UP000689967"/>
    </source>
</evidence>
<evidence type="ECO:0000313" key="7">
    <source>
        <dbReference type="EMBL" id="MBU8542272.1"/>
    </source>
</evidence>
<evidence type="ECO:0000256" key="3">
    <source>
        <dbReference type="ARBA" id="ARBA00022989"/>
    </source>
</evidence>
<feature type="compositionally biased region" description="Low complexity" evidence="5">
    <location>
        <begin position="140"/>
        <end position="150"/>
    </location>
</feature>
<dbReference type="EMBL" id="JAERQM010000001">
    <property type="protein sequence ID" value="MBU8542272.1"/>
    <property type="molecule type" value="Genomic_DNA"/>
</dbReference>
<feature type="compositionally biased region" description="Low complexity" evidence="5">
    <location>
        <begin position="55"/>
        <end position="68"/>
    </location>
</feature>
<evidence type="ECO:0000256" key="1">
    <source>
        <dbReference type="ARBA" id="ARBA00004167"/>
    </source>
</evidence>
<dbReference type="InterPro" id="IPR006260">
    <property type="entry name" value="TonB/TolA_C"/>
</dbReference>
<keyword evidence="4" id="KW-0472">Membrane</keyword>
<comment type="subcellular location">
    <subcellularLocation>
        <location evidence="1">Membrane</location>
        <topology evidence="1">Single-pass membrane protein</topology>
    </subcellularLocation>
</comment>
<feature type="domain" description="TonB C-terminal" evidence="6">
    <location>
        <begin position="235"/>
        <end position="327"/>
    </location>
</feature>
<feature type="region of interest" description="Disordered" evidence="5">
    <location>
        <begin position="45"/>
        <end position="171"/>
    </location>
</feature>
<organism evidence="7 8">
    <name type="scientific">Falsiroseomonas oleicola</name>
    <dbReference type="NCBI Taxonomy" id="2801474"/>
    <lineage>
        <taxon>Bacteria</taxon>
        <taxon>Pseudomonadati</taxon>
        <taxon>Pseudomonadota</taxon>
        <taxon>Alphaproteobacteria</taxon>
        <taxon>Acetobacterales</taxon>
        <taxon>Roseomonadaceae</taxon>
        <taxon>Falsiroseomonas</taxon>
    </lineage>
</organism>
<keyword evidence="2" id="KW-0812">Transmembrane</keyword>
<evidence type="ECO:0000256" key="4">
    <source>
        <dbReference type="ARBA" id="ARBA00023136"/>
    </source>
</evidence>
<dbReference type="InterPro" id="IPR037682">
    <property type="entry name" value="TonB_C"/>
</dbReference>
<proteinExistence type="predicted"/>